<dbReference type="Gene3D" id="3.30.565.10">
    <property type="entry name" value="Histidine kinase-like ATPase, C-terminal domain"/>
    <property type="match status" value="1"/>
</dbReference>
<name>A0A2M7TV79_9BACT</name>
<evidence type="ECO:0000259" key="2">
    <source>
        <dbReference type="Pfam" id="PF12728"/>
    </source>
</evidence>
<sequence length="568" mass="65428">MKHLDKQIISTEEACHLLGLSRQTLYKLTERGEIPGKKIGNKYKFDKNQLLEYLQNNNEYKTWEIKGDFATAGIKKMAKRTFQELASNIEELIVNSYDADATVVQVIINNDKKTISIIDDGGGMDEQSLSDYVIYGESKKVSAYRSPKFGRSPIGEYGMGGKLAITNICNNCKIITRKNGKEHIFNMNRSKLNKAKYVSEIKSKVLTRACSSDLYGTQIYMEQLFAKHIDCERLLERFSTKMPISQNFQIILIVIKNGDETKMKVLEPVFEYVKKFEFSEEKSLLGKVKMTIYFTKEPIPQTKQGIWTRVNGRIVNEKAEWFDLFRATSGTRYRYRLYGYGEADGLKNFVTFAKNDFIDCPEYREYLDFGHKNILKVQNTLLREDEDSKKNSDRNLIKEVEKEINDIVSKLDNPLVIGNLESKIKKEFTKEIEDAPETPYPNIDAVENEAKKVATIVKRGKDKRERRNQNLSSGERATYSGKNYSLNTVDLSETGDLVKFVKEKNSIEINEKHNFYIHASKGNYLDSLVRDLAFTEIAHDYSEGNIIIFNTVFNELARISTKMIKKII</sequence>
<dbReference type="AlphaFoldDB" id="A0A2M7TV79"/>
<dbReference type="InterPro" id="IPR009061">
    <property type="entry name" value="DNA-bd_dom_put_sf"/>
</dbReference>
<evidence type="ECO:0000313" key="4">
    <source>
        <dbReference type="Proteomes" id="UP000228503"/>
    </source>
</evidence>
<dbReference type="InterPro" id="IPR010093">
    <property type="entry name" value="SinI_DNA-bd"/>
</dbReference>
<dbReference type="Pfam" id="PF12728">
    <property type="entry name" value="HTH_17"/>
    <property type="match status" value="1"/>
</dbReference>
<organism evidence="3 4">
    <name type="scientific">Candidatus Roizmanbacteria bacterium CG_4_10_14_0_2_um_filter_39_13</name>
    <dbReference type="NCBI Taxonomy" id="1974825"/>
    <lineage>
        <taxon>Bacteria</taxon>
        <taxon>Candidatus Roizmaniibacteriota</taxon>
    </lineage>
</organism>
<proteinExistence type="predicted"/>
<dbReference type="EMBL" id="PFOB01000078">
    <property type="protein sequence ID" value="PIZ61685.1"/>
    <property type="molecule type" value="Genomic_DNA"/>
</dbReference>
<gene>
    <name evidence="3" type="ORF">COY16_06275</name>
</gene>
<dbReference type="Pfam" id="PF13589">
    <property type="entry name" value="HATPase_c_3"/>
    <property type="match status" value="1"/>
</dbReference>
<dbReference type="InterPro" id="IPR036890">
    <property type="entry name" value="HATPase_C_sf"/>
</dbReference>
<feature type="domain" description="Helix-turn-helix" evidence="2">
    <location>
        <begin position="10"/>
        <end position="57"/>
    </location>
</feature>
<feature type="compositionally biased region" description="Polar residues" evidence="1">
    <location>
        <begin position="469"/>
        <end position="478"/>
    </location>
</feature>
<dbReference type="SUPFAM" id="SSF46955">
    <property type="entry name" value="Putative DNA-binding domain"/>
    <property type="match status" value="1"/>
</dbReference>
<evidence type="ECO:0000313" key="3">
    <source>
        <dbReference type="EMBL" id="PIZ61685.1"/>
    </source>
</evidence>
<dbReference type="Proteomes" id="UP000228503">
    <property type="component" value="Unassembled WGS sequence"/>
</dbReference>
<accession>A0A2M7TV79</accession>
<evidence type="ECO:0000256" key="1">
    <source>
        <dbReference type="SAM" id="MobiDB-lite"/>
    </source>
</evidence>
<feature type="region of interest" description="Disordered" evidence="1">
    <location>
        <begin position="459"/>
        <end position="478"/>
    </location>
</feature>
<protein>
    <recommendedName>
        <fullName evidence="2">Helix-turn-helix domain-containing protein</fullName>
    </recommendedName>
</protein>
<dbReference type="InterPro" id="IPR041657">
    <property type="entry name" value="HTH_17"/>
</dbReference>
<reference evidence="4" key="1">
    <citation type="submission" date="2017-09" db="EMBL/GenBank/DDBJ databases">
        <title>Depth-based differentiation of microbial function through sediment-hosted aquifers and enrichment of novel symbionts in the deep terrestrial subsurface.</title>
        <authorList>
            <person name="Probst A.J."/>
            <person name="Ladd B."/>
            <person name="Jarett J.K."/>
            <person name="Geller-Mcgrath D.E."/>
            <person name="Sieber C.M.K."/>
            <person name="Emerson J.B."/>
            <person name="Anantharaman K."/>
            <person name="Thomas B.C."/>
            <person name="Malmstrom R."/>
            <person name="Stieglmeier M."/>
            <person name="Klingl A."/>
            <person name="Woyke T."/>
            <person name="Ryan C.M."/>
            <person name="Banfield J.F."/>
        </authorList>
    </citation>
    <scope>NUCLEOTIDE SEQUENCE [LARGE SCALE GENOMIC DNA]</scope>
</reference>
<dbReference type="NCBIfam" id="TIGR01764">
    <property type="entry name" value="excise"/>
    <property type="match status" value="1"/>
</dbReference>
<dbReference type="GO" id="GO:0003677">
    <property type="term" value="F:DNA binding"/>
    <property type="evidence" value="ECO:0007669"/>
    <property type="project" value="InterPro"/>
</dbReference>
<comment type="caution">
    <text evidence="3">The sequence shown here is derived from an EMBL/GenBank/DDBJ whole genome shotgun (WGS) entry which is preliminary data.</text>
</comment>
<dbReference type="SUPFAM" id="SSF55874">
    <property type="entry name" value="ATPase domain of HSP90 chaperone/DNA topoisomerase II/histidine kinase"/>
    <property type="match status" value="1"/>
</dbReference>